<feature type="domain" description="Tyr recombinase" evidence="5">
    <location>
        <begin position="221"/>
        <end position="407"/>
    </location>
</feature>
<evidence type="ECO:0000313" key="7">
    <source>
        <dbReference type="Proteomes" id="UP000325743"/>
    </source>
</evidence>
<dbReference type="InterPro" id="IPR011010">
    <property type="entry name" value="DNA_brk_join_enz"/>
</dbReference>
<organism evidence="6 7">
    <name type="scientific">Cupriavidus oxalaticus</name>
    <dbReference type="NCBI Taxonomy" id="96344"/>
    <lineage>
        <taxon>Bacteria</taxon>
        <taxon>Pseudomonadati</taxon>
        <taxon>Pseudomonadota</taxon>
        <taxon>Betaproteobacteria</taxon>
        <taxon>Burkholderiales</taxon>
        <taxon>Burkholderiaceae</taxon>
        <taxon>Cupriavidus</taxon>
    </lineage>
</organism>
<dbReference type="PANTHER" id="PTHR30629:SF2">
    <property type="entry name" value="PROPHAGE INTEGRASE INTS-RELATED"/>
    <property type="match status" value="1"/>
</dbReference>
<dbReference type="EMBL" id="CP032519">
    <property type="protein sequence ID" value="QEZ45691.1"/>
    <property type="molecule type" value="Genomic_DNA"/>
</dbReference>
<evidence type="ECO:0000256" key="1">
    <source>
        <dbReference type="ARBA" id="ARBA00008857"/>
    </source>
</evidence>
<dbReference type="GO" id="GO:0003677">
    <property type="term" value="F:DNA binding"/>
    <property type="evidence" value="ECO:0007669"/>
    <property type="project" value="UniProtKB-KW"/>
</dbReference>
<dbReference type="Gene3D" id="1.10.150.130">
    <property type="match status" value="1"/>
</dbReference>
<dbReference type="GO" id="GO:0015074">
    <property type="term" value="P:DNA integration"/>
    <property type="evidence" value="ECO:0007669"/>
    <property type="project" value="UniProtKB-KW"/>
</dbReference>
<dbReference type="InterPro" id="IPR002104">
    <property type="entry name" value="Integrase_catalytic"/>
</dbReference>
<dbReference type="PROSITE" id="PS51898">
    <property type="entry name" value="TYR_RECOMBINASE"/>
    <property type="match status" value="1"/>
</dbReference>
<dbReference type="RefSeq" id="WP_151071173.1">
    <property type="nucleotide sequence ID" value="NZ_CP032519.1"/>
</dbReference>
<dbReference type="InterPro" id="IPR050808">
    <property type="entry name" value="Phage_Integrase"/>
</dbReference>
<evidence type="ECO:0000256" key="3">
    <source>
        <dbReference type="ARBA" id="ARBA00023125"/>
    </source>
</evidence>
<dbReference type="Gene3D" id="3.30.160.390">
    <property type="entry name" value="Integrase, DNA-binding domain"/>
    <property type="match status" value="1"/>
</dbReference>
<keyword evidence="3" id="KW-0238">DNA-binding</keyword>
<dbReference type="AlphaFoldDB" id="A0A5P3VKB2"/>
<dbReference type="SUPFAM" id="SSF56349">
    <property type="entry name" value="DNA breaking-rejoining enzymes"/>
    <property type="match status" value="1"/>
</dbReference>
<gene>
    <name evidence="6" type="ORF">D2917_15300</name>
</gene>
<evidence type="ECO:0000256" key="2">
    <source>
        <dbReference type="ARBA" id="ARBA00022908"/>
    </source>
</evidence>
<dbReference type="Proteomes" id="UP000325743">
    <property type="component" value="Chromosome 2"/>
</dbReference>
<protein>
    <submittedName>
        <fullName evidence="6">Site-specific integrase</fullName>
    </submittedName>
</protein>
<name>A0A5P3VKB2_9BURK</name>
<accession>A0A5P3VKB2</accession>
<dbReference type="InterPro" id="IPR010998">
    <property type="entry name" value="Integrase_recombinase_N"/>
</dbReference>
<dbReference type="Gene3D" id="1.10.443.10">
    <property type="entry name" value="Intergrase catalytic core"/>
    <property type="match status" value="1"/>
</dbReference>
<evidence type="ECO:0000256" key="4">
    <source>
        <dbReference type="ARBA" id="ARBA00023172"/>
    </source>
</evidence>
<keyword evidence="4" id="KW-0233">DNA recombination</keyword>
<comment type="similarity">
    <text evidence="1">Belongs to the 'phage' integrase family.</text>
</comment>
<proteinExistence type="inferred from homology"/>
<reference evidence="6 7" key="1">
    <citation type="submission" date="2018-09" db="EMBL/GenBank/DDBJ databases">
        <title>Complete genome sequence of Cupriavidus oxalaticus T2, a bacterium capable of phenol tolerance and degradation.</title>
        <authorList>
            <person name="Yan J."/>
        </authorList>
    </citation>
    <scope>NUCLEOTIDE SEQUENCE [LARGE SCALE GENOMIC DNA]</scope>
    <source>
        <strain evidence="6 7">T2</strain>
    </source>
</reference>
<dbReference type="InterPro" id="IPR013762">
    <property type="entry name" value="Integrase-like_cat_sf"/>
</dbReference>
<evidence type="ECO:0000259" key="5">
    <source>
        <dbReference type="PROSITE" id="PS51898"/>
    </source>
</evidence>
<dbReference type="InterPro" id="IPR025166">
    <property type="entry name" value="Integrase_DNA_bind_dom"/>
</dbReference>
<evidence type="ECO:0000313" key="6">
    <source>
        <dbReference type="EMBL" id="QEZ45691.1"/>
    </source>
</evidence>
<sequence length="438" mass="48523">MMPKSLTERQIARLHQGTHRCAPSLYIQIRGGSRLWIYRYLLAGKARSLSLGSLDTVTLDEAIAAAAAARVRVRRDGVDVVPERRAERTAEVVKLAEARALEPVPLRKSGHTFGEAIDVAAQEESRNWKPHPDAIAKWTGPIKKYCGALVSKDVTQVREADVIECLLPYWTTSHQTALRTLGRVVCIMGHARRLGWIAGDNPIVQERAKEKLPRVTKTKARHHPAMPLRAVPDFVKGLRANPNPMAQFFEFLILAGTRCNEAAGARWSEFDLKEKLWIIPGGHAVSRLKRWQHGDFRVPLSDGMLAILQARQAAREADEDDADPLVFPAPKARAWTALQVTKLLRDAGFAKGVASVHGMRSTLRQFLAEHCEGERVAKELCLAHETREDTEAAYDRGDYLRERRGMMAAWGAYCGGRVSLDTAGAGATVLPLRHAIAA</sequence>
<dbReference type="GO" id="GO:0006310">
    <property type="term" value="P:DNA recombination"/>
    <property type="evidence" value="ECO:0007669"/>
    <property type="project" value="UniProtKB-KW"/>
</dbReference>
<dbReference type="Pfam" id="PF00589">
    <property type="entry name" value="Phage_integrase"/>
    <property type="match status" value="1"/>
</dbReference>
<dbReference type="Pfam" id="PF13356">
    <property type="entry name" value="Arm-DNA-bind_3"/>
    <property type="match status" value="1"/>
</dbReference>
<dbReference type="CDD" id="cd00801">
    <property type="entry name" value="INT_P4_C"/>
    <property type="match status" value="1"/>
</dbReference>
<keyword evidence="2" id="KW-0229">DNA integration</keyword>
<dbReference type="InterPro" id="IPR038488">
    <property type="entry name" value="Integrase_DNA-bd_sf"/>
</dbReference>
<dbReference type="PANTHER" id="PTHR30629">
    <property type="entry name" value="PROPHAGE INTEGRASE"/>
    <property type="match status" value="1"/>
</dbReference>